<dbReference type="PANTHER" id="PTHR10696">
    <property type="entry name" value="GAMMA-BUTYROBETAINE HYDROXYLASE-RELATED"/>
    <property type="match status" value="1"/>
</dbReference>
<feature type="domain" description="TauD/TfdA-like" evidence="4">
    <location>
        <begin position="141"/>
        <end position="194"/>
    </location>
</feature>
<evidence type="ECO:0000259" key="4">
    <source>
        <dbReference type="Pfam" id="PF02668"/>
    </source>
</evidence>
<organism evidence="5 6">
    <name type="scientific">Chryseosolibacter indicus</name>
    <dbReference type="NCBI Taxonomy" id="2782351"/>
    <lineage>
        <taxon>Bacteria</taxon>
        <taxon>Pseudomonadati</taxon>
        <taxon>Bacteroidota</taxon>
        <taxon>Cytophagia</taxon>
        <taxon>Cytophagales</taxon>
        <taxon>Chryseotaleaceae</taxon>
        <taxon>Chryseosolibacter</taxon>
    </lineage>
</organism>
<dbReference type="InterPro" id="IPR050411">
    <property type="entry name" value="AlphaKG_dependent_hydroxylases"/>
</dbReference>
<dbReference type="InterPro" id="IPR042098">
    <property type="entry name" value="TauD-like_sf"/>
</dbReference>
<evidence type="ECO:0000313" key="6">
    <source>
        <dbReference type="Proteomes" id="UP000772618"/>
    </source>
</evidence>
<accession>A0ABS5VV16</accession>
<dbReference type="Pfam" id="PF02668">
    <property type="entry name" value="TauD"/>
    <property type="match status" value="1"/>
</dbReference>
<reference evidence="5 6" key="1">
    <citation type="submission" date="2021-05" db="EMBL/GenBank/DDBJ databases">
        <title>A Polyphasic approach of four new species of the genus Ohtaekwangia: Ohtaekwangia histidinii sp. nov., Ohtaekwangia cretensis sp. nov., Ohtaekwangia indiensis sp. nov., Ohtaekwangia reichenbachii sp. nov. from diverse environment.</title>
        <authorList>
            <person name="Octaviana S."/>
        </authorList>
    </citation>
    <scope>NUCLEOTIDE SEQUENCE [LARGE SCALE GENOMIC DNA]</scope>
    <source>
        <strain evidence="5 6">PWU20</strain>
    </source>
</reference>
<name>A0ABS5VV16_9BACT</name>
<protein>
    <submittedName>
        <fullName evidence="5">TauD/TfdA family dioxygenase</fullName>
    </submittedName>
</protein>
<evidence type="ECO:0000256" key="2">
    <source>
        <dbReference type="ARBA" id="ARBA00023002"/>
    </source>
</evidence>
<evidence type="ECO:0000313" key="5">
    <source>
        <dbReference type="EMBL" id="MBT1705273.1"/>
    </source>
</evidence>
<keyword evidence="3" id="KW-0045">Antibiotic biosynthesis</keyword>
<keyword evidence="5" id="KW-0223">Dioxygenase</keyword>
<dbReference type="Proteomes" id="UP000772618">
    <property type="component" value="Unassembled WGS sequence"/>
</dbReference>
<dbReference type="RefSeq" id="WP_254155228.1">
    <property type="nucleotide sequence ID" value="NZ_JAHESD010000051.1"/>
</dbReference>
<comment type="caution">
    <text evidence="5">The sequence shown here is derived from an EMBL/GenBank/DDBJ whole genome shotgun (WGS) entry which is preliminary data.</text>
</comment>
<sequence>MWIYENIDEIDAEQLLLKYGHRDKNNYGEAEIIYPGKPSKAKMSLTSKYGMGEFPFHTDVAYWPMPAKYLAFYCLNPGQGGRVTRIINLESKLDEFAKVIGQKSDLFVIKKRAKPFYTKLINGSKHDRWIRWDQEIMSPVIEPKISSRINEYISQQEAFNIHWKPDMLVIIDNRRMLHARGNSDVIDSDRILKRIFIN</sequence>
<keyword evidence="6" id="KW-1185">Reference proteome</keyword>
<evidence type="ECO:0000256" key="3">
    <source>
        <dbReference type="ARBA" id="ARBA00023194"/>
    </source>
</evidence>
<dbReference type="Gene3D" id="3.60.130.10">
    <property type="entry name" value="Clavaminate synthase-like"/>
    <property type="match status" value="1"/>
</dbReference>
<comment type="cofactor">
    <cofactor evidence="1">
        <name>Fe(2+)</name>
        <dbReference type="ChEBI" id="CHEBI:29033"/>
    </cofactor>
</comment>
<dbReference type="InterPro" id="IPR003819">
    <property type="entry name" value="TauD/TfdA-like"/>
</dbReference>
<proteinExistence type="predicted"/>
<gene>
    <name evidence="5" type="ORF">KK060_18410</name>
</gene>
<dbReference type="PANTHER" id="PTHR10696:SF56">
    <property type="entry name" value="TAUD_TFDA-LIKE DOMAIN-CONTAINING PROTEIN"/>
    <property type="match status" value="1"/>
</dbReference>
<dbReference type="EMBL" id="JAHESD010000051">
    <property type="protein sequence ID" value="MBT1705273.1"/>
    <property type="molecule type" value="Genomic_DNA"/>
</dbReference>
<dbReference type="SUPFAM" id="SSF51197">
    <property type="entry name" value="Clavaminate synthase-like"/>
    <property type="match status" value="1"/>
</dbReference>
<dbReference type="GO" id="GO:0051213">
    <property type="term" value="F:dioxygenase activity"/>
    <property type="evidence" value="ECO:0007669"/>
    <property type="project" value="UniProtKB-KW"/>
</dbReference>
<keyword evidence="2" id="KW-0560">Oxidoreductase</keyword>
<evidence type="ECO:0000256" key="1">
    <source>
        <dbReference type="ARBA" id="ARBA00001954"/>
    </source>
</evidence>